<protein>
    <submittedName>
        <fullName evidence="2">Uncharacterized protein</fullName>
    </submittedName>
</protein>
<proteinExistence type="predicted"/>
<dbReference type="AlphaFoldDB" id="A0A8J4GL31"/>
<evidence type="ECO:0000313" key="3">
    <source>
        <dbReference type="Proteomes" id="UP000722791"/>
    </source>
</evidence>
<comment type="caution">
    <text evidence="2">The sequence shown here is derived from an EMBL/GenBank/DDBJ whole genome shotgun (WGS) entry which is preliminary data.</text>
</comment>
<evidence type="ECO:0000313" key="2">
    <source>
        <dbReference type="EMBL" id="GIM09491.1"/>
    </source>
</evidence>
<feature type="compositionally biased region" description="Basic and acidic residues" evidence="1">
    <location>
        <begin position="54"/>
        <end position="67"/>
    </location>
</feature>
<feature type="compositionally biased region" description="Gly residues" evidence="1">
    <location>
        <begin position="117"/>
        <end position="127"/>
    </location>
</feature>
<name>A0A8J4GL31_9CHLO</name>
<organism evidence="2 3">
    <name type="scientific">Volvox reticuliferus</name>
    <dbReference type="NCBI Taxonomy" id="1737510"/>
    <lineage>
        <taxon>Eukaryota</taxon>
        <taxon>Viridiplantae</taxon>
        <taxon>Chlorophyta</taxon>
        <taxon>core chlorophytes</taxon>
        <taxon>Chlorophyceae</taxon>
        <taxon>CS clade</taxon>
        <taxon>Chlamydomonadales</taxon>
        <taxon>Volvocaceae</taxon>
        <taxon>Volvox</taxon>
    </lineage>
</organism>
<gene>
    <name evidence="2" type="ORF">Vretimale_13340</name>
</gene>
<sequence length="180" mass="18571">MPDQSLRRATGTAANWALLSIPLTFSSPDASPSVWLGNPVATAEAASVAPVGLSEERPRKNVRERNTRLCMGVPEPPSLRPRSAGGTPAPSPLLPLGPRSLRMDRRNDRTGPPTTGAGVGDDTGSAGGSAAAAAIPAEEACKPRAILTGAERRRKLGIEPILLPSTLRVPSSPSPSPLPP</sequence>
<dbReference type="Proteomes" id="UP000722791">
    <property type="component" value="Unassembled WGS sequence"/>
</dbReference>
<reference evidence="2" key="1">
    <citation type="journal article" date="2021" name="Proc. Natl. Acad. Sci. U.S.A.">
        <title>Three genomes in the algal genus Volvox reveal the fate of a haploid sex-determining region after a transition to homothallism.</title>
        <authorList>
            <person name="Yamamoto K."/>
            <person name="Hamaji T."/>
            <person name="Kawai-Toyooka H."/>
            <person name="Matsuzaki R."/>
            <person name="Takahashi F."/>
            <person name="Nishimura Y."/>
            <person name="Kawachi M."/>
            <person name="Noguchi H."/>
            <person name="Minakuchi Y."/>
            <person name="Umen J.G."/>
            <person name="Toyoda A."/>
            <person name="Nozaki H."/>
        </authorList>
    </citation>
    <scope>NUCLEOTIDE SEQUENCE</scope>
    <source>
        <strain evidence="2">NIES-3785</strain>
    </source>
</reference>
<evidence type="ECO:0000256" key="1">
    <source>
        <dbReference type="SAM" id="MobiDB-lite"/>
    </source>
</evidence>
<dbReference type="EMBL" id="BNCQ01000031">
    <property type="protein sequence ID" value="GIM09491.1"/>
    <property type="molecule type" value="Genomic_DNA"/>
</dbReference>
<accession>A0A8J4GL31</accession>
<feature type="region of interest" description="Disordered" evidence="1">
    <location>
        <begin position="49"/>
        <end position="135"/>
    </location>
</feature>